<gene>
    <name evidence="2" type="ORF">J3U88_03235</name>
</gene>
<dbReference type="RefSeq" id="WP_207856695.1">
    <property type="nucleotide sequence ID" value="NZ_JAFREP010000002.1"/>
</dbReference>
<evidence type="ECO:0000256" key="1">
    <source>
        <dbReference type="SAM" id="SignalP"/>
    </source>
</evidence>
<feature type="signal peptide" evidence="1">
    <location>
        <begin position="1"/>
        <end position="26"/>
    </location>
</feature>
<evidence type="ECO:0000313" key="2">
    <source>
        <dbReference type="EMBL" id="MBO1317459.1"/>
    </source>
</evidence>
<sequence length="452" mass="48048">MQRRSFLTSLAGAVGLGLTAASPAGANWRALPRQRSAVQTRNTARNLIMVLLDGGPSHVDTFDLKVGRWTPNFIGQQTIGGSLQWPMGIMPKLGAMTNQFAIIRSISAIEAVHERAVYHLITAHRQSAALAPEIPHFASVMSHMMAGQRGPNDKLPTFVSVGTDEAHNGFLNIDHAPLIISEEGRIANIVHGIDENSDRLQLLDALIALHENRTDAGGNHALLQQKARRLMGDQELATLLGGLSQADAGNGGGEEAEGGDAKAQFVRQCKTAVNVLAAGRGTRVMQLRLEGWDQHENIYVQGEGGLSHLAGALDEGLATLYADLQAQPGLNGGTLLDETLVVAVGEFGRTVGNLNASNGRDHYPYVTPALLFGGGVKGGRVIGQSSADGGAITDAGWSHNRFMSIGDLVATMYSALGIDWTQRFLDTPSGRAFELVDSIATGPVHEIQELFV</sequence>
<dbReference type="AlphaFoldDB" id="A0A8J7U290"/>
<reference evidence="2" key="1">
    <citation type="submission" date="2021-03" db="EMBL/GenBank/DDBJ databases">
        <authorList>
            <person name="Wang G."/>
        </authorList>
    </citation>
    <scope>NUCLEOTIDE SEQUENCE</scope>
    <source>
        <strain evidence="2">KCTC 12899</strain>
    </source>
</reference>
<dbReference type="SUPFAM" id="SSF53649">
    <property type="entry name" value="Alkaline phosphatase-like"/>
    <property type="match status" value="1"/>
</dbReference>
<dbReference type="InterPro" id="IPR010869">
    <property type="entry name" value="DUF1501"/>
</dbReference>
<dbReference type="PANTHER" id="PTHR43737:SF1">
    <property type="entry name" value="DUF1501 DOMAIN-CONTAINING PROTEIN"/>
    <property type="match status" value="1"/>
</dbReference>
<dbReference type="InterPro" id="IPR017850">
    <property type="entry name" value="Alkaline_phosphatase_core_sf"/>
</dbReference>
<accession>A0A8J7U290</accession>
<keyword evidence="3" id="KW-1185">Reference proteome</keyword>
<keyword evidence="1" id="KW-0732">Signal</keyword>
<evidence type="ECO:0000313" key="3">
    <source>
        <dbReference type="Proteomes" id="UP000664417"/>
    </source>
</evidence>
<proteinExistence type="predicted"/>
<dbReference type="Proteomes" id="UP000664417">
    <property type="component" value="Unassembled WGS sequence"/>
</dbReference>
<feature type="chain" id="PRO_5035300714" evidence="1">
    <location>
        <begin position="27"/>
        <end position="452"/>
    </location>
</feature>
<dbReference type="PANTHER" id="PTHR43737">
    <property type="entry name" value="BLL7424 PROTEIN"/>
    <property type="match status" value="1"/>
</dbReference>
<comment type="caution">
    <text evidence="2">The sequence shown here is derived from an EMBL/GenBank/DDBJ whole genome shotgun (WGS) entry which is preliminary data.</text>
</comment>
<organism evidence="2 3">
    <name type="scientific">Acanthopleuribacter pedis</name>
    <dbReference type="NCBI Taxonomy" id="442870"/>
    <lineage>
        <taxon>Bacteria</taxon>
        <taxon>Pseudomonadati</taxon>
        <taxon>Acidobacteriota</taxon>
        <taxon>Holophagae</taxon>
        <taxon>Acanthopleuribacterales</taxon>
        <taxon>Acanthopleuribacteraceae</taxon>
        <taxon>Acanthopleuribacter</taxon>
    </lineage>
</organism>
<protein>
    <submittedName>
        <fullName evidence="2">DUF1501 domain-containing protein</fullName>
    </submittedName>
</protein>
<name>A0A8J7U290_9BACT</name>
<dbReference type="Pfam" id="PF07394">
    <property type="entry name" value="DUF1501"/>
    <property type="match status" value="1"/>
</dbReference>
<dbReference type="EMBL" id="JAFREP010000002">
    <property type="protein sequence ID" value="MBO1317459.1"/>
    <property type="molecule type" value="Genomic_DNA"/>
</dbReference>